<name>B1Y278_LEPCP</name>
<dbReference type="EMBL" id="CP001013">
    <property type="protein sequence ID" value="ACB34377.1"/>
    <property type="molecule type" value="Genomic_DNA"/>
</dbReference>
<dbReference type="eggNOG" id="COG4335">
    <property type="taxonomic scope" value="Bacteria"/>
</dbReference>
<dbReference type="InterPro" id="IPR014825">
    <property type="entry name" value="DNA_alkylation"/>
</dbReference>
<dbReference type="Gene3D" id="1.25.40.290">
    <property type="entry name" value="ARM repeat domains"/>
    <property type="match status" value="1"/>
</dbReference>
<keyword evidence="2" id="KW-1185">Reference proteome</keyword>
<organism evidence="1 2">
    <name type="scientific">Leptothrix cholodnii (strain ATCC 51168 / LMG 8142 / SP-6)</name>
    <name type="common">Leptothrix discophora (strain SP-6)</name>
    <dbReference type="NCBI Taxonomy" id="395495"/>
    <lineage>
        <taxon>Bacteria</taxon>
        <taxon>Pseudomonadati</taxon>
        <taxon>Pseudomonadota</taxon>
        <taxon>Betaproteobacteria</taxon>
        <taxon>Burkholderiales</taxon>
        <taxon>Sphaerotilaceae</taxon>
        <taxon>Leptothrix</taxon>
    </lineage>
</organism>
<dbReference type="KEGG" id="lch:Lcho_2110"/>
<dbReference type="SUPFAM" id="SSF48371">
    <property type="entry name" value="ARM repeat"/>
    <property type="match status" value="1"/>
</dbReference>
<dbReference type="HOGENOM" id="CLU_064289_0_0_4"/>
<sequence length="383" mass="41467">MATMPVMADAFKNLINPATVAAMAQHLGRVSAHFDHDAFVARALPDLDGLEFKARAMQLADALEQALPADFSLASQALVNALGPPGQGDDLSGLRTGDQGLAGWALWPMGEFIARHGLADPARGLQALHAMTQRFSAEFAIRPFILAHPQLTFETLARWVHDPSAHVRRLVSEGSRPRLPWGLQLKPLIADPSPTLALLAALQDDPSAYVRRSVANHLNDIAKDHPARVAEWLQRHLPDASDNRRALLRHASRTLIKQGDAAVLTAWGLGAELHGQAALRIGPARIRLGEAVELSLTLRSTAAAAQALVVDYVVHHVKAGGSTSPKVFKGWRVQLAAGEQRLLSRRHKVTPITTRTYHAGWHRVQAQVNGRVVAEAGFELGVD</sequence>
<evidence type="ECO:0008006" key="3">
    <source>
        <dbReference type="Google" id="ProtNLM"/>
    </source>
</evidence>
<dbReference type="InterPro" id="IPR016024">
    <property type="entry name" value="ARM-type_fold"/>
</dbReference>
<reference evidence="1 2" key="1">
    <citation type="submission" date="2008-03" db="EMBL/GenBank/DDBJ databases">
        <title>Complete sequence of Leptothrix cholodnii SP-6.</title>
        <authorList>
            <consortium name="US DOE Joint Genome Institute"/>
            <person name="Copeland A."/>
            <person name="Lucas S."/>
            <person name="Lapidus A."/>
            <person name="Glavina del Rio T."/>
            <person name="Dalin E."/>
            <person name="Tice H."/>
            <person name="Bruce D."/>
            <person name="Goodwin L."/>
            <person name="Pitluck S."/>
            <person name="Chertkov O."/>
            <person name="Brettin T."/>
            <person name="Detter J.C."/>
            <person name="Han C."/>
            <person name="Kuske C.R."/>
            <person name="Schmutz J."/>
            <person name="Larimer F."/>
            <person name="Land M."/>
            <person name="Hauser L."/>
            <person name="Kyrpides N."/>
            <person name="Lykidis A."/>
            <person name="Emerson D."/>
            <person name="Richardson P."/>
        </authorList>
    </citation>
    <scope>NUCLEOTIDE SEQUENCE [LARGE SCALE GENOMIC DNA]</scope>
    <source>
        <strain evidence="2">ATCC 51168 / LMG 8142 / SP-6</strain>
    </source>
</reference>
<accession>B1Y278</accession>
<dbReference type="Proteomes" id="UP000001693">
    <property type="component" value="Chromosome"/>
</dbReference>
<evidence type="ECO:0000313" key="2">
    <source>
        <dbReference type="Proteomes" id="UP000001693"/>
    </source>
</evidence>
<dbReference type="AlphaFoldDB" id="B1Y278"/>
<evidence type="ECO:0000313" key="1">
    <source>
        <dbReference type="EMBL" id="ACB34377.1"/>
    </source>
</evidence>
<gene>
    <name evidence="1" type="ordered locus">Lcho_2110</name>
</gene>
<protein>
    <recommendedName>
        <fullName evidence="3">DNA alkylation repair protein</fullName>
    </recommendedName>
</protein>
<dbReference type="Pfam" id="PF08713">
    <property type="entry name" value="DNA_alkylation"/>
    <property type="match status" value="1"/>
</dbReference>
<proteinExistence type="predicted"/>